<dbReference type="SUPFAM" id="SSF143456">
    <property type="entry name" value="VC0467-like"/>
    <property type="match status" value="1"/>
</dbReference>
<accession>A0AAT9GFD2</accession>
<dbReference type="PANTHER" id="PTHR30327:SF1">
    <property type="entry name" value="UPF0301 PROTEIN YQGE"/>
    <property type="match status" value="1"/>
</dbReference>
<proteinExistence type="inferred from homology"/>
<dbReference type="EMBL" id="AP029612">
    <property type="protein sequence ID" value="BFG69331.1"/>
    <property type="molecule type" value="Genomic_DNA"/>
</dbReference>
<name>A0AAT9GFD2_9BACT</name>
<evidence type="ECO:0000256" key="1">
    <source>
        <dbReference type="ARBA" id="ARBA00009600"/>
    </source>
</evidence>
<dbReference type="GO" id="GO:0005829">
    <property type="term" value="C:cytosol"/>
    <property type="evidence" value="ECO:0007669"/>
    <property type="project" value="TreeGrafter"/>
</dbReference>
<organism evidence="2">
    <name type="scientific">Sediminibacterium sp. KACHI17</name>
    <dbReference type="NCBI Taxonomy" id="1751071"/>
    <lineage>
        <taxon>Bacteria</taxon>
        <taxon>Pseudomonadati</taxon>
        <taxon>Bacteroidota</taxon>
        <taxon>Chitinophagia</taxon>
        <taxon>Chitinophagales</taxon>
        <taxon>Chitinophagaceae</taxon>
        <taxon>Sediminibacterium</taxon>
    </lineage>
</organism>
<dbReference type="Gene3D" id="3.40.1740.10">
    <property type="entry name" value="VC0467-like"/>
    <property type="match status" value="1"/>
</dbReference>
<dbReference type="RefSeq" id="WP_353549657.1">
    <property type="nucleotide sequence ID" value="NZ_AP029612.1"/>
</dbReference>
<dbReference type="PANTHER" id="PTHR30327">
    <property type="entry name" value="UNCHARACTERIZED PROTEIN YQGE"/>
    <property type="match status" value="1"/>
</dbReference>
<comment type="similarity">
    <text evidence="1">Belongs to the UPF0301 (AlgH) family.</text>
</comment>
<sequence>MENASLLGKVIISTPDINDPNFVNTPILLVEHNDRGAVGFVLHFPLKRNLNELSEFINYPPIPIFIGGPVDQENLFFLHRRADLIEGGLWIKDDLYYGGDFQQVLMHLKNQTLTEKDIRLFIGYAGWDPQQLEDEIKEGSWIISEHPTSYVFD</sequence>
<evidence type="ECO:0000313" key="2">
    <source>
        <dbReference type="EMBL" id="BFG69331.1"/>
    </source>
</evidence>
<dbReference type="InterPro" id="IPR003774">
    <property type="entry name" value="AlgH-like"/>
</dbReference>
<dbReference type="Pfam" id="PF02622">
    <property type="entry name" value="DUF179"/>
    <property type="match status" value="1"/>
</dbReference>
<protein>
    <submittedName>
        <fullName evidence="2">YqgE/AlgH family protein</fullName>
    </submittedName>
</protein>
<dbReference type="AlphaFoldDB" id="A0AAT9GFD2"/>
<reference evidence="2" key="1">
    <citation type="submission" date="2024-02" db="EMBL/GenBank/DDBJ databases">
        <title>Sediminibacterium planktonica sp. nov. and Sediminibacterium longus sp. nov., isolated from surface lake and river water.</title>
        <authorList>
            <person name="Watanabe K."/>
            <person name="Takemine S."/>
            <person name="Ishii Y."/>
            <person name="Ogata Y."/>
            <person name="Shindo C."/>
            <person name="Suda W."/>
        </authorList>
    </citation>
    <scope>NUCLEOTIDE SEQUENCE</scope>
    <source>
        <strain evidence="2">KACHI17</strain>
    </source>
</reference>
<gene>
    <name evidence="2" type="ORF">KACHI17_02120</name>
</gene>